<dbReference type="GO" id="GO:0046872">
    <property type="term" value="F:metal ion binding"/>
    <property type="evidence" value="ECO:0007669"/>
    <property type="project" value="UniProtKB-KW"/>
</dbReference>
<dbReference type="PANTHER" id="PTHR43551">
    <property type="entry name" value="FUMARATE REDUCTASE IRON-SULFUR SUBUNIT"/>
    <property type="match status" value="1"/>
</dbReference>
<dbReference type="NCBIfam" id="NF045796">
    <property type="entry name" value="DsrK"/>
    <property type="match status" value="1"/>
</dbReference>
<gene>
    <name evidence="8" type="ORF">ENW48_01270</name>
</gene>
<feature type="domain" description="4Fe-4S ferredoxin-type" evidence="7">
    <location>
        <begin position="91"/>
        <end position="175"/>
    </location>
</feature>
<dbReference type="Pfam" id="PF13183">
    <property type="entry name" value="Fer4_8"/>
    <property type="match status" value="1"/>
</dbReference>
<dbReference type="Gene3D" id="1.10.1060.10">
    <property type="entry name" value="Alpha-helical ferredoxin"/>
    <property type="match status" value="1"/>
</dbReference>
<keyword evidence="2" id="KW-0004">4Fe-4S</keyword>
<evidence type="ECO:0000256" key="3">
    <source>
        <dbReference type="ARBA" id="ARBA00022723"/>
    </source>
</evidence>
<dbReference type="SUPFAM" id="SSF46548">
    <property type="entry name" value="alpha-helical ferredoxin"/>
    <property type="match status" value="1"/>
</dbReference>
<keyword evidence="6" id="KW-0411">Iron-sulfur</keyword>
<name>A0A7C5AKD8_9BACT</name>
<evidence type="ECO:0000256" key="5">
    <source>
        <dbReference type="ARBA" id="ARBA00023004"/>
    </source>
</evidence>
<dbReference type="PROSITE" id="PS00198">
    <property type="entry name" value="4FE4S_FER_1"/>
    <property type="match status" value="1"/>
</dbReference>
<keyword evidence="4" id="KW-0249">Electron transport</keyword>
<dbReference type="EMBL" id="DTKJ01000014">
    <property type="protein sequence ID" value="HGZ10831.1"/>
    <property type="molecule type" value="Genomic_DNA"/>
</dbReference>
<keyword evidence="3" id="KW-0479">Metal-binding</keyword>
<evidence type="ECO:0000256" key="2">
    <source>
        <dbReference type="ARBA" id="ARBA00022485"/>
    </source>
</evidence>
<keyword evidence="1" id="KW-0813">Transport</keyword>
<evidence type="ECO:0000256" key="6">
    <source>
        <dbReference type="ARBA" id="ARBA00023014"/>
    </source>
</evidence>
<dbReference type="PANTHER" id="PTHR43551:SF1">
    <property type="entry name" value="HETERODISULFIDE REDUCTASE"/>
    <property type="match status" value="1"/>
</dbReference>
<sequence length="545" mass="62233">MAKVPTPQELTQINYQPPAQSWMEVKPVFRPGTYVNAANPKWLEMINYPYPRAWSVPDEDWQLPPDWKEIILQGMEDRLKRFRSLKLFFDICVRCGACADKCHFFLGTGDPKNMPVLRAELLRSVYRRYFKAAGKVLGQLAGARDLDEAVLKEWFYYLHQCTICRRCSVFCPYGIDMAEMTILGREMLSSVGLNIDWAMASVASCYTKGSHIGATPQAFKDMIDFLAEENERITGIATPVPINKKGAEILFVTPSGDYFADPGSYTMMGYLLLFKYLDLDYTMSTYAAEGGNFGWFISHEMGKRLNIKIYEEAKRLRVKWILGGECGHMWRICNQYMTTFYGESPRFLEVPKSPITGTVFENARVHKMVHISEFTADLIRHGKLKLDPSRNAHIKLTFHDSCNTSRGMGIFEEPRYIIRNVLPEGHFFEMPPNTIREKTFCCGSSAGLNADEFMETRMKGGFPRANAVRYVAEKYGVNHLGCICALDRATLPTLMKYWVPEVEVTGITELVGNALVFPDEIERTTDLRDRPLVGYEEAEEEEEAE</sequence>
<dbReference type="AlphaFoldDB" id="A0A7C5AKD8"/>
<evidence type="ECO:0000313" key="8">
    <source>
        <dbReference type="EMBL" id="HGZ10831.1"/>
    </source>
</evidence>
<proteinExistence type="predicted"/>
<evidence type="ECO:0000256" key="1">
    <source>
        <dbReference type="ARBA" id="ARBA00022448"/>
    </source>
</evidence>
<comment type="caution">
    <text evidence="8">The sequence shown here is derived from an EMBL/GenBank/DDBJ whole genome shotgun (WGS) entry which is preliminary data.</text>
</comment>
<keyword evidence="5" id="KW-0408">Iron</keyword>
<dbReference type="InterPro" id="IPR017900">
    <property type="entry name" value="4Fe4S_Fe_S_CS"/>
</dbReference>
<evidence type="ECO:0000259" key="7">
    <source>
        <dbReference type="Pfam" id="PF13183"/>
    </source>
</evidence>
<organism evidence="8">
    <name type="scientific">Desulfobacca acetoxidans</name>
    <dbReference type="NCBI Taxonomy" id="60893"/>
    <lineage>
        <taxon>Bacteria</taxon>
        <taxon>Pseudomonadati</taxon>
        <taxon>Thermodesulfobacteriota</taxon>
        <taxon>Desulfobaccia</taxon>
        <taxon>Desulfobaccales</taxon>
        <taxon>Desulfobaccaceae</taxon>
        <taxon>Desulfobacca</taxon>
    </lineage>
</organism>
<reference evidence="8" key="1">
    <citation type="journal article" date="2020" name="mSystems">
        <title>Genome- and Community-Level Interaction Insights into Carbon Utilization and Element Cycling Functions of Hydrothermarchaeota in Hydrothermal Sediment.</title>
        <authorList>
            <person name="Zhou Z."/>
            <person name="Liu Y."/>
            <person name="Xu W."/>
            <person name="Pan J."/>
            <person name="Luo Z.H."/>
            <person name="Li M."/>
        </authorList>
    </citation>
    <scope>NUCLEOTIDE SEQUENCE [LARGE SCALE GENOMIC DNA]</scope>
    <source>
        <strain evidence="8">SpSt-853</strain>
    </source>
</reference>
<evidence type="ECO:0000256" key="4">
    <source>
        <dbReference type="ARBA" id="ARBA00022982"/>
    </source>
</evidence>
<dbReference type="InterPro" id="IPR009051">
    <property type="entry name" value="Helical_ferredxn"/>
</dbReference>
<dbReference type="InterPro" id="IPR017896">
    <property type="entry name" value="4Fe4S_Fe-S-bd"/>
</dbReference>
<accession>A0A7C5AKD8</accession>
<dbReference type="GO" id="GO:0051539">
    <property type="term" value="F:4 iron, 4 sulfur cluster binding"/>
    <property type="evidence" value="ECO:0007669"/>
    <property type="project" value="UniProtKB-KW"/>
</dbReference>
<protein>
    <submittedName>
        <fullName evidence="8">(Fe-S)-binding protein</fullName>
    </submittedName>
</protein>